<evidence type="ECO:0000256" key="3">
    <source>
        <dbReference type="ARBA" id="ARBA00010876"/>
    </source>
</evidence>
<dbReference type="GO" id="GO:0120159">
    <property type="term" value="F:rRNA pseudouridine synthase activity"/>
    <property type="evidence" value="ECO:0007669"/>
    <property type="project" value="UniProtKB-ARBA"/>
</dbReference>
<comment type="catalytic activity">
    <reaction evidence="8">
        <text>a uridine in RNA = a pseudouridine in RNA</text>
        <dbReference type="Rhea" id="RHEA:48348"/>
        <dbReference type="Rhea" id="RHEA-COMP:12068"/>
        <dbReference type="Rhea" id="RHEA-COMP:12069"/>
        <dbReference type="ChEBI" id="CHEBI:65314"/>
        <dbReference type="ChEBI" id="CHEBI:65315"/>
    </reaction>
</comment>
<dbReference type="InterPro" id="IPR006225">
    <property type="entry name" value="PsdUridine_synth_RluC/D"/>
</dbReference>
<dbReference type="InterPro" id="IPR036986">
    <property type="entry name" value="S4_RNA-bd_sf"/>
</dbReference>
<reference evidence="10 12" key="1">
    <citation type="submission" date="2019-11" db="EMBL/GenBank/DDBJ databases">
        <authorList>
            <person name="Holert J."/>
        </authorList>
    </citation>
    <scope>NUCLEOTIDE SEQUENCE [LARGE SCALE GENOMIC DNA]</scope>
    <source>
        <strain evidence="10">BC5_2</strain>
    </source>
</reference>
<dbReference type="PANTHER" id="PTHR21600:SF92">
    <property type="entry name" value="RIBOSOMAL LARGE SUBUNIT PSEUDOURIDINE SYNTHASE C"/>
    <property type="match status" value="1"/>
</dbReference>
<dbReference type="PROSITE" id="PS50889">
    <property type="entry name" value="S4"/>
    <property type="match status" value="1"/>
</dbReference>
<dbReference type="Gene3D" id="3.30.2350.10">
    <property type="entry name" value="Pseudouridine synthase"/>
    <property type="match status" value="1"/>
</dbReference>
<evidence type="ECO:0000256" key="2">
    <source>
        <dbReference type="ARBA" id="ARBA00002876"/>
    </source>
</evidence>
<dbReference type="AlphaFoldDB" id="A0A5S9P0F9"/>
<evidence type="ECO:0000256" key="1">
    <source>
        <dbReference type="ARBA" id="ARBA00000381"/>
    </source>
</evidence>
<dbReference type="InterPro" id="IPR002942">
    <property type="entry name" value="S4_RNA-bd"/>
</dbReference>
<dbReference type="EMBL" id="CACSII010000018">
    <property type="protein sequence ID" value="CAA0115956.1"/>
    <property type="molecule type" value="Genomic_DNA"/>
</dbReference>
<sequence length="324" mass="36388">MSKDVDSPTTASKVRWVDITEDDAGQRLDNFLFRILKGVPKSRVYRALRHGEVRINKKRVKADYRLQAGDLLRVPPVRVAERPAVFVSDKTLETIENAIVYEDEQILVVNKPSGIAVHGGSGVDFGLIEAVRKLRPDCKRLELAHRLDRDTSGLTIIVKKSQVLRFIHQQLREKTMEKTYLALVKGRWPRRKTQVDVGLQKNVLKSGERMVYASPEGKPSKTLFRIAEVLQGATLVEASPVTGRTHQIRVHGLHAGFPLLGDSKYGDNEVSQFARQIGLERLFLHASRVSFRLPDRAKPLVLEAPLPDELQSIVDHLRLPAGGV</sequence>
<dbReference type="PANTHER" id="PTHR21600">
    <property type="entry name" value="MITOCHONDRIAL RNA PSEUDOURIDINE SYNTHASE"/>
    <property type="match status" value="1"/>
</dbReference>
<dbReference type="Pfam" id="PF00849">
    <property type="entry name" value="PseudoU_synth_2"/>
    <property type="match status" value="1"/>
</dbReference>
<dbReference type="OrthoDB" id="9807829at2"/>
<dbReference type="CDD" id="cd02869">
    <property type="entry name" value="PseudoU_synth_RluA_like"/>
    <property type="match status" value="1"/>
</dbReference>
<evidence type="ECO:0000256" key="6">
    <source>
        <dbReference type="PIRSR" id="PIRSR606225-1"/>
    </source>
</evidence>
<organism evidence="10 12">
    <name type="scientific">BD1-7 clade bacterium</name>
    <dbReference type="NCBI Taxonomy" id="2029982"/>
    <lineage>
        <taxon>Bacteria</taxon>
        <taxon>Pseudomonadati</taxon>
        <taxon>Pseudomonadota</taxon>
        <taxon>Gammaproteobacteria</taxon>
        <taxon>Cellvibrionales</taxon>
        <taxon>Spongiibacteraceae</taxon>
        <taxon>BD1-7 clade</taxon>
    </lineage>
</organism>
<evidence type="ECO:0000256" key="4">
    <source>
        <dbReference type="ARBA" id="ARBA00022552"/>
    </source>
</evidence>
<feature type="domain" description="RNA-binding S4" evidence="9">
    <location>
        <begin position="26"/>
        <end position="85"/>
    </location>
</feature>
<protein>
    <recommendedName>
        <fullName evidence="8">Pseudouridine synthase</fullName>
        <ecNumber evidence="8">5.4.99.-</ecNumber>
    </recommendedName>
</protein>
<dbReference type="SUPFAM" id="SSF55120">
    <property type="entry name" value="Pseudouridine synthase"/>
    <property type="match status" value="1"/>
</dbReference>
<dbReference type="EC" id="5.4.99.-" evidence="8"/>
<dbReference type="SMART" id="SM00363">
    <property type="entry name" value="S4"/>
    <property type="match status" value="1"/>
</dbReference>
<gene>
    <name evidence="10" type="primary">rluC_2</name>
    <name evidence="11" type="synonym">rluC_1</name>
    <name evidence="11" type="ORF">DPBNPPHM_02016</name>
    <name evidence="10" type="ORF">DPBNPPHM_03436</name>
</gene>
<evidence type="ECO:0000313" key="10">
    <source>
        <dbReference type="EMBL" id="CAA0096631.1"/>
    </source>
</evidence>
<keyword evidence="4" id="KW-0698">rRNA processing</keyword>
<evidence type="ECO:0000259" key="9">
    <source>
        <dbReference type="SMART" id="SM00363"/>
    </source>
</evidence>
<feature type="active site" evidence="6">
    <location>
        <position position="148"/>
    </location>
</feature>
<keyword evidence="5 8" id="KW-0413">Isomerase</keyword>
<dbReference type="GO" id="GO:0000455">
    <property type="term" value="P:enzyme-directed rRNA pseudouridine synthesis"/>
    <property type="evidence" value="ECO:0007669"/>
    <property type="project" value="TreeGrafter"/>
</dbReference>
<dbReference type="GO" id="GO:0003723">
    <property type="term" value="F:RNA binding"/>
    <property type="evidence" value="ECO:0007669"/>
    <property type="project" value="UniProtKB-KW"/>
</dbReference>
<evidence type="ECO:0000256" key="7">
    <source>
        <dbReference type="PROSITE-ProRule" id="PRU00182"/>
    </source>
</evidence>
<evidence type="ECO:0000313" key="12">
    <source>
        <dbReference type="Proteomes" id="UP000434580"/>
    </source>
</evidence>
<dbReference type="InterPro" id="IPR050188">
    <property type="entry name" value="RluA_PseudoU_synthase"/>
</dbReference>
<dbReference type="Proteomes" id="UP000434580">
    <property type="component" value="Unassembled WGS sequence"/>
</dbReference>
<dbReference type="SUPFAM" id="SSF55174">
    <property type="entry name" value="Alpha-L RNA-binding motif"/>
    <property type="match status" value="1"/>
</dbReference>
<dbReference type="EMBL" id="CACSII010000005">
    <property type="protein sequence ID" value="CAA0096631.1"/>
    <property type="molecule type" value="Genomic_DNA"/>
</dbReference>
<comment type="similarity">
    <text evidence="3 8">Belongs to the pseudouridine synthase RluA family.</text>
</comment>
<dbReference type="Gene3D" id="3.10.290.10">
    <property type="entry name" value="RNA-binding S4 domain"/>
    <property type="match status" value="1"/>
</dbReference>
<name>A0A5S9P0F9_9GAMM</name>
<dbReference type="NCBIfam" id="TIGR00005">
    <property type="entry name" value="rluA_subfam"/>
    <property type="match status" value="1"/>
</dbReference>
<evidence type="ECO:0000256" key="8">
    <source>
        <dbReference type="RuleBase" id="RU362028"/>
    </source>
</evidence>
<dbReference type="InterPro" id="IPR006145">
    <property type="entry name" value="PsdUridine_synth_RsuA/RluA"/>
</dbReference>
<comment type="function">
    <text evidence="2">Responsible for synthesis of pseudouridine from uracil at positions 955, 2504 and 2580 in 23S ribosomal RNA.</text>
</comment>
<dbReference type="InterPro" id="IPR020103">
    <property type="entry name" value="PsdUridine_synth_cat_dom_sf"/>
</dbReference>
<comment type="catalytic activity">
    <reaction evidence="1">
        <text>uridine(955/2504/2580) in 23S rRNA = pseudouridine(955/2504/2580) in 23S rRNA</text>
        <dbReference type="Rhea" id="RHEA:42528"/>
        <dbReference type="Rhea" id="RHEA-COMP:10099"/>
        <dbReference type="Rhea" id="RHEA-COMP:10100"/>
        <dbReference type="ChEBI" id="CHEBI:65314"/>
        <dbReference type="ChEBI" id="CHEBI:65315"/>
        <dbReference type="EC" id="5.4.99.24"/>
    </reaction>
</comment>
<proteinExistence type="inferred from homology"/>
<accession>A0A5S9P0F9</accession>
<dbReference type="NCBIfam" id="NF008249">
    <property type="entry name" value="PRK11025.1"/>
    <property type="match status" value="1"/>
</dbReference>
<dbReference type="CDD" id="cd00165">
    <property type="entry name" value="S4"/>
    <property type="match status" value="1"/>
</dbReference>
<evidence type="ECO:0000256" key="5">
    <source>
        <dbReference type="ARBA" id="ARBA00023235"/>
    </source>
</evidence>
<keyword evidence="7" id="KW-0694">RNA-binding</keyword>
<dbReference type="Pfam" id="PF01479">
    <property type="entry name" value="S4"/>
    <property type="match status" value="1"/>
</dbReference>
<evidence type="ECO:0000313" key="11">
    <source>
        <dbReference type="EMBL" id="CAA0115956.1"/>
    </source>
</evidence>